<evidence type="ECO:0000259" key="1">
    <source>
        <dbReference type="Pfam" id="PF11396"/>
    </source>
</evidence>
<dbReference type="SUPFAM" id="SSF160574">
    <property type="entry name" value="BT0923-like"/>
    <property type="match status" value="1"/>
</dbReference>
<dbReference type="Proteomes" id="UP001610100">
    <property type="component" value="Unassembled WGS sequence"/>
</dbReference>
<dbReference type="Pfam" id="PF11396">
    <property type="entry name" value="PepSY_like"/>
    <property type="match status" value="1"/>
</dbReference>
<keyword evidence="3" id="KW-1185">Reference proteome</keyword>
<name>A0ABW7N1B8_9FLAO</name>
<sequence>MKKLIIIGVVLIGLVVAFTALLKHDAPKVVKAAFAKKFPNVSKVTWDKENISEWEGEFKMDGIAYSVNYEDNGTWKETEHEITISSLPHNLRSQIEKQFPNDNITEVELSVTPDGTFYEIMLGEGDLGTEIIANKSGDILSQNKIKEDID</sequence>
<proteinExistence type="predicted"/>
<organism evidence="2 3">
    <name type="scientific">Gaetbulibacter aestuarii</name>
    <dbReference type="NCBI Taxonomy" id="1502358"/>
    <lineage>
        <taxon>Bacteria</taxon>
        <taxon>Pseudomonadati</taxon>
        <taxon>Bacteroidota</taxon>
        <taxon>Flavobacteriia</taxon>
        <taxon>Flavobacteriales</taxon>
        <taxon>Flavobacteriaceae</taxon>
        <taxon>Gaetbulibacter</taxon>
    </lineage>
</organism>
<dbReference type="RefSeq" id="WP_344742067.1">
    <property type="nucleotide sequence ID" value="NZ_BAABAY010000007.1"/>
</dbReference>
<protein>
    <submittedName>
        <fullName evidence="2">PepSY-like domain-containing protein</fullName>
    </submittedName>
</protein>
<reference evidence="2 3" key="1">
    <citation type="submission" date="2024-02" db="EMBL/GenBank/DDBJ databases">
        <title>A Gaetbulibacter species isolated from tidal flats and genomic insights of their niches.</title>
        <authorList>
            <person name="Ye Y."/>
        </authorList>
    </citation>
    <scope>NUCLEOTIDE SEQUENCE [LARGE SCALE GENOMIC DNA]</scope>
    <source>
        <strain evidence="2 3">KYW382</strain>
    </source>
</reference>
<comment type="caution">
    <text evidence="2">The sequence shown here is derived from an EMBL/GenBank/DDBJ whole genome shotgun (WGS) entry which is preliminary data.</text>
</comment>
<dbReference type="Gene3D" id="3.10.450.360">
    <property type="match status" value="1"/>
</dbReference>
<evidence type="ECO:0000313" key="3">
    <source>
        <dbReference type="Proteomes" id="UP001610100"/>
    </source>
</evidence>
<feature type="domain" description="Putative beta-lactamase-inhibitor-like PepSY-like" evidence="1">
    <location>
        <begin position="61"/>
        <end position="139"/>
    </location>
</feature>
<dbReference type="InterPro" id="IPR021533">
    <property type="entry name" value="PepSY-like"/>
</dbReference>
<evidence type="ECO:0000313" key="2">
    <source>
        <dbReference type="EMBL" id="MFH6772900.1"/>
    </source>
</evidence>
<gene>
    <name evidence="2" type="ORF">V8G58_13235</name>
</gene>
<accession>A0ABW7N1B8</accession>
<dbReference type="EMBL" id="JBAWKB010000005">
    <property type="protein sequence ID" value="MFH6772900.1"/>
    <property type="molecule type" value="Genomic_DNA"/>
</dbReference>